<comment type="caution">
    <text evidence="3">The sequence shown here is derived from an EMBL/GenBank/DDBJ whole genome shotgun (WGS) entry which is preliminary data.</text>
</comment>
<dbReference type="PANTHER" id="PTHR43173:SF19">
    <property type="entry name" value="AARF DOMAIN-CONTAINING PROTEIN KINASE 1"/>
    <property type="match status" value="1"/>
</dbReference>
<name>A0A4Z1AL69_9LEPT</name>
<dbReference type="CDD" id="cd05121">
    <property type="entry name" value="ABC1_ADCK3-like"/>
    <property type="match status" value="1"/>
</dbReference>
<dbReference type="InterPro" id="IPR011009">
    <property type="entry name" value="Kinase-like_dom_sf"/>
</dbReference>
<dbReference type="OrthoDB" id="9795390at2"/>
<sequence>MKPKQNRSISIYFFVIRTWFEYLFLSKIKKKITSQTKYEKVRIKFLTRKGKETKNLFFQLGGVYIKIGQFVSNLFHILPEEFLWELQDLQDKIPPRDFEDIDKRWIHDYKKSMSEIFTDLDKTSYASASTAQVHIGYYNEKKVAIKTLYPGIEEDAIRDLKTISRVLWLVDRFVFKISAKEVNEQLNVMIRSELDLRSELKNLKYTKQLFALEKDFFFPIPVDELCNKHTLVTEFVEGKKIYELGVSESHTKKNPNLEKLIRAYILMIFDYRFFHADPHPGNLIFMETGELCFIDFGAVQSISEEETQILEKILIGAMRKDYHLITESLFALGAVTESLSKEELIQIVKYSLEKLNRILDSTDHFRNIGLDTLRPQEDLRFLKEIQVSLKRLLSSLKLPPNFLSLHRVLALLLGNSSYLDPTRSMIDYAEKPFSQIVLKGSALKKLWKDEGEEFITSLFSLPKEFNEFLYKWNRGEFQTPDSRKEELRLKEIFTFGALGSIFFFFGMYYSEKFWKEPSILFYILSGLSFWSLAKSSLSYWKQK</sequence>
<dbReference type="PANTHER" id="PTHR43173">
    <property type="entry name" value="ABC1 FAMILY PROTEIN"/>
    <property type="match status" value="1"/>
</dbReference>
<dbReference type="RefSeq" id="WP_135583443.1">
    <property type="nucleotide sequence ID" value="NZ_RQGO01000005.1"/>
</dbReference>
<organism evidence="3 4">
    <name type="scientific">Leptospira congkakensis</name>
    <dbReference type="NCBI Taxonomy" id="2484932"/>
    <lineage>
        <taxon>Bacteria</taxon>
        <taxon>Pseudomonadati</taxon>
        <taxon>Spirochaetota</taxon>
        <taxon>Spirochaetia</taxon>
        <taxon>Leptospirales</taxon>
        <taxon>Leptospiraceae</taxon>
        <taxon>Leptospira</taxon>
    </lineage>
</organism>
<keyword evidence="3" id="KW-0418">Kinase</keyword>
<proteinExistence type="predicted"/>
<dbReference type="InterPro" id="IPR051130">
    <property type="entry name" value="Mito_struct-func_regulator"/>
</dbReference>
<reference evidence="3" key="1">
    <citation type="journal article" date="2019" name="PLoS Negl. Trop. Dis.">
        <title>Revisiting the worldwide diversity of Leptospira species in the environment.</title>
        <authorList>
            <person name="Vincent A.T."/>
            <person name="Schiettekatte O."/>
            <person name="Bourhy P."/>
            <person name="Veyrier F.J."/>
            <person name="Picardeau M."/>
        </authorList>
    </citation>
    <scope>NUCLEOTIDE SEQUENCE [LARGE SCALE GENOMIC DNA]</scope>
    <source>
        <strain evidence="3">201702422</strain>
    </source>
</reference>
<feature type="domain" description="ABC1 atypical kinase-like" evidence="2">
    <location>
        <begin position="89"/>
        <end position="328"/>
    </location>
</feature>
<feature type="transmembrane region" description="Helical" evidence="1">
    <location>
        <begin position="492"/>
        <end position="509"/>
    </location>
</feature>
<dbReference type="InterPro" id="IPR004147">
    <property type="entry name" value="ABC1_dom"/>
</dbReference>
<dbReference type="Pfam" id="PF03109">
    <property type="entry name" value="ABC1"/>
    <property type="match status" value="1"/>
</dbReference>
<keyword evidence="1" id="KW-1133">Transmembrane helix</keyword>
<accession>A0A4Z1AL69</accession>
<keyword evidence="3" id="KW-0808">Transferase</keyword>
<keyword evidence="4" id="KW-1185">Reference proteome</keyword>
<keyword evidence="1" id="KW-0472">Membrane</keyword>
<evidence type="ECO:0000313" key="4">
    <source>
        <dbReference type="Proteomes" id="UP000298263"/>
    </source>
</evidence>
<dbReference type="GO" id="GO:0016301">
    <property type="term" value="F:kinase activity"/>
    <property type="evidence" value="ECO:0007669"/>
    <property type="project" value="UniProtKB-KW"/>
</dbReference>
<evidence type="ECO:0000256" key="1">
    <source>
        <dbReference type="SAM" id="Phobius"/>
    </source>
</evidence>
<evidence type="ECO:0000313" key="3">
    <source>
        <dbReference type="EMBL" id="TGL90478.1"/>
    </source>
</evidence>
<evidence type="ECO:0000259" key="2">
    <source>
        <dbReference type="Pfam" id="PF03109"/>
    </source>
</evidence>
<dbReference type="EMBL" id="RQGP01000022">
    <property type="protein sequence ID" value="TGL90478.1"/>
    <property type="molecule type" value="Genomic_DNA"/>
</dbReference>
<keyword evidence="1" id="KW-0812">Transmembrane</keyword>
<feature type="transmembrane region" description="Helical" evidence="1">
    <location>
        <begin position="521"/>
        <end position="540"/>
    </location>
</feature>
<gene>
    <name evidence="3" type="ORF">EHQ69_11085</name>
</gene>
<dbReference type="Proteomes" id="UP000298263">
    <property type="component" value="Unassembled WGS sequence"/>
</dbReference>
<protein>
    <submittedName>
        <fullName evidence="3">AarF/ABC1/UbiB kinase family protein</fullName>
    </submittedName>
</protein>
<dbReference type="SUPFAM" id="SSF56112">
    <property type="entry name" value="Protein kinase-like (PK-like)"/>
    <property type="match status" value="1"/>
</dbReference>
<dbReference type="AlphaFoldDB" id="A0A4Z1AL69"/>